<dbReference type="AlphaFoldDB" id="A0A6H0SGC8"/>
<evidence type="ECO:0000313" key="3">
    <source>
        <dbReference type="Proteomes" id="UP000501849"/>
    </source>
</evidence>
<dbReference type="KEGG" id="mfre:EXE63_29530"/>
<feature type="region of interest" description="Disordered" evidence="1">
    <location>
        <begin position="18"/>
        <end position="54"/>
    </location>
</feature>
<protein>
    <recommendedName>
        <fullName evidence="4">Lipoprotein LppI</fullName>
    </recommendedName>
</protein>
<sequence length="225" mass="22709">MLMTSALVAGCSQTLDSESSTARTPLSVPSSSATSSASAAPGSTSRAAQPSGAIAPDAEIGEVISRIEDGAPAVPADFGSLTRDGVTTTLDGGIAFTTETVSCISTPKYRDGLLACLVHLTDPPPRPPDVFTVWKGNWVDFDGSSVDIGSQHGDPGPFVEGDGAALADGSSLAFGDFRCRADTDAVLCVNYAQRAAVRLSADGVDGFGCLAAVEAPPGIGVRLSC</sequence>
<gene>
    <name evidence="2" type="ORF">EXE63_29530</name>
</gene>
<evidence type="ECO:0008006" key="4">
    <source>
        <dbReference type="Google" id="ProtNLM"/>
    </source>
</evidence>
<name>A0A6H0SGC8_9MYCO</name>
<evidence type="ECO:0000313" key="2">
    <source>
        <dbReference type="EMBL" id="QIV85591.1"/>
    </source>
</evidence>
<dbReference type="Proteomes" id="UP000501849">
    <property type="component" value="Chromosome"/>
</dbReference>
<reference evidence="2 3" key="1">
    <citation type="submission" date="2019-04" db="EMBL/GenBank/DDBJ databases">
        <title>Draft, Whole-Genome Sequence of the Anthracene-degrading Mycobacterium frederiksbergense LB501T, Isolated from a Polycyclic Aromatic Hydrocarbon (PAH)-Contaminated Soil.</title>
        <authorList>
            <person name="Augelletti F."/>
        </authorList>
    </citation>
    <scope>NUCLEOTIDE SEQUENCE [LARGE SCALE GENOMIC DNA]</scope>
    <source>
        <strain evidence="2 3">LB 501T</strain>
    </source>
</reference>
<keyword evidence="3" id="KW-1185">Reference proteome</keyword>
<evidence type="ECO:0000256" key="1">
    <source>
        <dbReference type="SAM" id="MobiDB-lite"/>
    </source>
</evidence>
<proteinExistence type="predicted"/>
<dbReference type="EMBL" id="CP038799">
    <property type="protein sequence ID" value="QIV85591.1"/>
    <property type="molecule type" value="Genomic_DNA"/>
</dbReference>
<accession>A0A6H0SGC8</accession>
<feature type="compositionally biased region" description="Low complexity" evidence="1">
    <location>
        <begin position="24"/>
        <end position="48"/>
    </location>
</feature>
<organism evidence="2 3">
    <name type="scientific">Mycolicibacterium frederiksbergense</name>
    <dbReference type="NCBI Taxonomy" id="117567"/>
    <lineage>
        <taxon>Bacteria</taxon>
        <taxon>Bacillati</taxon>
        <taxon>Actinomycetota</taxon>
        <taxon>Actinomycetes</taxon>
        <taxon>Mycobacteriales</taxon>
        <taxon>Mycobacteriaceae</taxon>
        <taxon>Mycolicibacterium</taxon>
    </lineage>
</organism>